<evidence type="ECO:0000256" key="1">
    <source>
        <dbReference type="ARBA" id="ARBA00006399"/>
    </source>
</evidence>
<dbReference type="OrthoDB" id="9834674at2759"/>
<comment type="similarity">
    <text evidence="1">Belongs to the TCL1 family.</text>
</comment>
<dbReference type="GO" id="GO:0043539">
    <property type="term" value="F:protein serine/threonine kinase activator activity"/>
    <property type="evidence" value="ECO:0007669"/>
    <property type="project" value="InterPro"/>
</dbReference>
<protein>
    <submittedName>
        <fullName evidence="2">T-cell leukemia/lymphoma protein 1A</fullName>
    </submittedName>
</protein>
<dbReference type="Pfam" id="PF01840">
    <property type="entry name" value="TCL1_MTCP1"/>
    <property type="match status" value="1"/>
</dbReference>
<gene>
    <name evidence="2" type="ORF">J0S82_003196</name>
</gene>
<dbReference type="EMBL" id="JAGFMF010011747">
    <property type="protein sequence ID" value="KAG8514320.1"/>
    <property type="molecule type" value="Genomic_DNA"/>
</dbReference>
<accession>A0A8J6A9L8</accession>
<dbReference type="SUPFAM" id="SSF50904">
    <property type="entry name" value="Oncogene products"/>
    <property type="match status" value="1"/>
</dbReference>
<proteinExistence type="inferred from homology"/>
<organism evidence="2 3">
    <name type="scientific">Galemys pyrenaicus</name>
    <name type="common">Iberian desman</name>
    <name type="synonym">Pyrenean desman</name>
    <dbReference type="NCBI Taxonomy" id="202257"/>
    <lineage>
        <taxon>Eukaryota</taxon>
        <taxon>Metazoa</taxon>
        <taxon>Chordata</taxon>
        <taxon>Craniata</taxon>
        <taxon>Vertebrata</taxon>
        <taxon>Euteleostomi</taxon>
        <taxon>Mammalia</taxon>
        <taxon>Eutheria</taxon>
        <taxon>Laurasiatheria</taxon>
        <taxon>Eulipotyphla</taxon>
        <taxon>Talpidae</taxon>
        <taxon>Galemys</taxon>
    </lineage>
</organism>
<dbReference type="InterPro" id="IPR004832">
    <property type="entry name" value="TCL1_MTCP1"/>
</dbReference>
<dbReference type="Gene3D" id="2.40.15.10">
    <property type="entry name" value="TCL1/MTCP1"/>
    <property type="match status" value="1"/>
</dbReference>
<dbReference type="InterPro" id="IPR036672">
    <property type="entry name" value="TCL1_MTCP1_sf"/>
</dbReference>
<dbReference type="PANTHER" id="PTHR14060">
    <property type="entry name" value="PROTEIN P13 MTCP-1"/>
    <property type="match status" value="1"/>
</dbReference>
<name>A0A8J6A9L8_GALPY</name>
<dbReference type="PANTHER" id="PTHR14060:SF4">
    <property type="entry name" value="T-CELL LEUKEMIA_LYMPHOMA PROTEIN 1A"/>
    <property type="match status" value="1"/>
</dbReference>
<evidence type="ECO:0000313" key="3">
    <source>
        <dbReference type="Proteomes" id="UP000700334"/>
    </source>
</evidence>
<dbReference type="Proteomes" id="UP000700334">
    <property type="component" value="Unassembled WGS sequence"/>
</dbReference>
<dbReference type="AlphaFoldDB" id="A0A8J6A9L8"/>
<evidence type="ECO:0000313" key="2">
    <source>
        <dbReference type="EMBL" id="KAG8514320.1"/>
    </source>
</evidence>
<keyword evidence="3" id="KW-1185">Reference proteome</keyword>
<sequence length="221" mass="24398">HLPAAPPFLAWSPAPPCLEPRPTLPAAPPCLAPCSAWSPAHLPAAPPQLAWSPAPSQGPPCTAFQPPSSWGAPAPCYYKASESCAQHTATFPPGTALATMGEIPYLVHSSLDPDHLWIWSTALYVDEHQRTWLPITIETETGLQVLIRQLDVQRGEAMCPSQLPPSRLPLMWQLYPGRRYRASDSSFWRIVYHIEASVRRAREPFSGTEDLLLEQLPDPDE</sequence>
<reference evidence="2" key="1">
    <citation type="journal article" date="2021" name="Evol. Appl.">
        <title>The genome of the Pyrenean desman and the effects of bottlenecks and inbreeding on the genomic landscape of an endangered species.</title>
        <authorList>
            <person name="Escoda L."/>
            <person name="Castresana J."/>
        </authorList>
    </citation>
    <scope>NUCLEOTIDE SEQUENCE</scope>
    <source>
        <strain evidence="2">IBE-C5619</strain>
    </source>
</reference>
<feature type="non-terminal residue" evidence="2">
    <location>
        <position position="221"/>
    </location>
</feature>
<comment type="caution">
    <text evidence="2">The sequence shown here is derived from an EMBL/GenBank/DDBJ whole genome shotgun (WGS) entry which is preliminary data.</text>
</comment>